<organism evidence="1 2">
    <name type="scientific">Nonlabens ulvanivorans</name>
    <name type="common">Persicivirga ulvanivorans</name>
    <dbReference type="NCBI Taxonomy" id="906888"/>
    <lineage>
        <taxon>Bacteria</taxon>
        <taxon>Pseudomonadati</taxon>
        <taxon>Bacteroidota</taxon>
        <taxon>Flavobacteriia</taxon>
        <taxon>Flavobacteriales</taxon>
        <taxon>Flavobacteriaceae</taxon>
        <taxon>Nonlabens</taxon>
    </lineage>
</organism>
<dbReference type="EMBL" id="BBLG01000005">
    <property type="protein sequence ID" value="GAK76795.1"/>
    <property type="molecule type" value="Genomic_DNA"/>
</dbReference>
<dbReference type="Proteomes" id="UP000028980">
    <property type="component" value="Unassembled WGS sequence"/>
</dbReference>
<protein>
    <submittedName>
        <fullName evidence="1">Uncharacterized protein</fullName>
    </submittedName>
</protein>
<reference evidence="1 2" key="1">
    <citation type="journal article" date="2014" name="Genome Announc.">
        <title>Draft Genome Sequences of Marine Flavobacterium Nonlabens Strains NR17, NR24, NR27, NR32, NR33, and Ara13.</title>
        <authorList>
            <person name="Nakanishi M."/>
            <person name="Meirelles P."/>
            <person name="Suzuki R."/>
            <person name="Takatani N."/>
            <person name="Mino S."/>
            <person name="Suda W."/>
            <person name="Oshima K."/>
            <person name="Hattori M."/>
            <person name="Ohkuma M."/>
            <person name="Hosokawa M."/>
            <person name="Miyashita K."/>
            <person name="Thompson F.L."/>
            <person name="Niwa A."/>
            <person name="Sawabe T."/>
            <person name="Sawabe T."/>
        </authorList>
    </citation>
    <scope>NUCLEOTIDE SEQUENCE [LARGE SCALE GENOMIC DNA]</scope>
    <source>
        <strain evidence="2">JCM19296</strain>
    </source>
</reference>
<name>A0A081DCZ9_NONUL</name>
<accession>A0A081DCZ9</accession>
<evidence type="ECO:0000313" key="1">
    <source>
        <dbReference type="EMBL" id="GAK76795.1"/>
    </source>
</evidence>
<dbReference type="AlphaFoldDB" id="A0A081DCZ9"/>
<evidence type="ECO:0000313" key="2">
    <source>
        <dbReference type="Proteomes" id="UP000028980"/>
    </source>
</evidence>
<gene>
    <name evidence="1" type="ORF">JCM19296_2395</name>
</gene>
<sequence length="52" mass="5655">MISTPASKDFLALSQAPPALFWKIAQRTPLTVTPACNHLTSQQSQADPFQIS</sequence>
<comment type="caution">
    <text evidence="1">The sequence shown here is derived from an EMBL/GenBank/DDBJ whole genome shotgun (WGS) entry which is preliminary data.</text>
</comment>
<proteinExistence type="predicted"/>